<sequence>MPRELKKVRKFQAGYELRYVRWWGDDAGGGLPFIMVSAFNPAGNYIGNSKVAHRLVVTRGIIPMLSSSDHKVCSIGFCNRELKWYGWSHRAIWGFKVGDVIKEGDCAASSGFTAEYLAGHPEEDMSLPIGFTAKDLDDCKRMAVAFAESVG</sequence>
<proteinExistence type="predicted"/>
<name>A0A0F9PJ55_9ZZZZ</name>
<protein>
    <submittedName>
        <fullName evidence="1">Uncharacterized protein</fullName>
    </submittedName>
</protein>
<reference evidence="1" key="1">
    <citation type="journal article" date="2015" name="Nature">
        <title>Complex archaea that bridge the gap between prokaryotes and eukaryotes.</title>
        <authorList>
            <person name="Spang A."/>
            <person name="Saw J.H."/>
            <person name="Jorgensen S.L."/>
            <person name="Zaremba-Niedzwiedzka K."/>
            <person name="Martijn J."/>
            <person name="Lind A.E."/>
            <person name="van Eijk R."/>
            <person name="Schleper C."/>
            <person name="Guy L."/>
            <person name="Ettema T.J."/>
        </authorList>
    </citation>
    <scope>NUCLEOTIDE SEQUENCE</scope>
</reference>
<accession>A0A0F9PJ55</accession>
<evidence type="ECO:0000313" key="1">
    <source>
        <dbReference type="EMBL" id="KKN31840.1"/>
    </source>
</evidence>
<organism evidence="1">
    <name type="scientific">marine sediment metagenome</name>
    <dbReference type="NCBI Taxonomy" id="412755"/>
    <lineage>
        <taxon>unclassified sequences</taxon>
        <taxon>metagenomes</taxon>
        <taxon>ecological metagenomes</taxon>
    </lineage>
</organism>
<dbReference type="AlphaFoldDB" id="A0A0F9PJ55"/>
<dbReference type="Pfam" id="PF25188">
    <property type="entry name" value="Tad6"/>
    <property type="match status" value="1"/>
</dbReference>
<dbReference type="EMBL" id="LAZR01002298">
    <property type="protein sequence ID" value="KKN31840.1"/>
    <property type="molecule type" value="Genomic_DNA"/>
</dbReference>
<comment type="caution">
    <text evidence="1">The sequence shown here is derived from an EMBL/GenBank/DDBJ whole genome shotgun (WGS) entry which is preliminary data.</text>
</comment>
<dbReference type="InterPro" id="IPR057386">
    <property type="entry name" value="Tad6-like"/>
</dbReference>
<gene>
    <name evidence="1" type="ORF">LCGC14_0819640</name>
</gene>